<dbReference type="OrthoDB" id="15633at10239"/>
<comment type="similarity">
    <text evidence="8">Belongs to the tymoviruses capsid protein family.</text>
</comment>
<evidence type="ECO:0000259" key="9">
    <source>
        <dbReference type="Pfam" id="PF00983"/>
    </source>
</evidence>
<keyword evidence="3" id="KW-0167">Capsid protein</keyword>
<dbReference type="EMBL" id="AF035200">
    <property type="protein sequence ID" value="AAC25012.1"/>
    <property type="molecule type" value="Genomic_RNA"/>
</dbReference>
<evidence type="ECO:0000256" key="1">
    <source>
        <dbReference type="ARBA" id="ARBA00004328"/>
    </source>
</evidence>
<accession>O89510</accession>
<dbReference type="InterPro" id="IPR000574">
    <property type="entry name" value="Tymo_coat"/>
</dbReference>
<dbReference type="KEGG" id="vg:37616532"/>
<evidence type="ECO:0000313" key="10">
    <source>
        <dbReference type="EMBL" id="AAC25012.1"/>
    </source>
</evidence>
<keyword evidence="11" id="KW-1185">Reference proteome</keyword>
<evidence type="ECO:0000313" key="11">
    <source>
        <dbReference type="Proteomes" id="UP000232876"/>
    </source>
</evidence>
<keyword evidence="5" id="KW-1142">T=3 icosahedral capsid protein</keyword>
<dbReference type="RefSeq" id="YP_009505640.1">
    <property type="nucleotide sequence ID" value="NC_038329.1"/>
</dbReference>
<dbReference type="GeneID" id="37616532"/>
<proteinExistence type="inferred from homology"/>
<dbReference type="InterPro" id="IPR029053">
    <property type="entry name" value="Viral_coat"/>
</dbReference>
<dbReference type="Gene3D" id="2.60.120.20">
    <property type="match status" value="1"/>
</dbReference>
<dbReference type="Proteomes" id="UP000232876">
    <property type="component" value="Segment"/>
</dbReference>
<dbReference type="GO" id="GO:0005198">
    <property type="term" value="F:structural molecule activity"/>
    <property type="evidence" value="ECO:0007669"/>
    <property type="project" value="InterPro"/>
</dbReference>
<dbReference type="Pfam" id="PF00983">
    <property type="entry name" value="Tymo_coat"/>
    <property type="match status" value="1"/>
</dbReference>
<evidence type="ECO:0000256" key="4">
    <source>
        <dbReference type="ARBA" id="ARBA00022844"/>
    </source>
</evidence>
<name>O89510_9VIRU</name>
<evidence type="ECO:0000256" key="6">
    <source>
        <dbReference type="ARBA" id="ARBA00031336"/>
    </source>
</evidence>
<feature type="domain" description="Tymovirus coat protein" evidence="9">
    <location>
        <begin position="27"/>
        <end position="185"/>
    </location>
</feature>
<evidence type="ECO:0000256" key="5">
    <source>
        <dbReference type="ARBA" id="ARBA00023060"/>
    </source>
</evidence>
<reference evidence="10 11" key="1">
    <citation type="submission" date="1997-11" db="EMBL/GenBank/DDBJ databases">
        <title>Taxonomy of the tymoviruses.</title>
        <authorList>
            <person name="Mackenzie A.M."/>
            <person name="Gibbs A.J."/>
            <person name="Keese P."/>
            <person name="Osorio-Keese M.E."/>
            <person name="Torronen M."/>
            <person name="Ding S.W."/>
            <person name="Srifah P."/>
            <person name="Skotnicki M.L."/>
        </authorList>
    </citation>
    <scope>NUCLEOTIDE SEQUENCE [LARGE SCALE GENOMIC DNA]</scope>
</reference>
<evidence type="ECO:0000256" key="8">
    <source>
        <dbReference type="ARBA" id="ARBA00046323"/>
    </source>
</evidence>
<keyword evidence="4" id="KW-0946">Virion</keyword>
<dbReference type="GO" id="GO:0039617">
    <property type="term" value="C:T=3 icosahedral viral capsid"/>
    <property type="evidence" value="ECO:0007669"/>
    <property type="project" value="UniProtKB-KW"/>
</dbReference>
<dbReference type="SUPFAM" id="SSF88633">
    <property type="entry name" value="Positive stranded ssRNA viruses"/>
    <property type="match status" value="1"/>
</dbReference>
<organism evidence="10 11">
    <name type="scientific">Clitoria yellow vein virus</name>
    <dbReference type="NCBI Taxonomy" id="12157"/>
    <lineage>
        <taxon>Viruses</taxon>
        <taxon>Riboviria</taxon>
        <taxon>Orthornavirae</taxon>
        <taxon>Kitrinoviricota</taxon>
        <taxon>Alsuviricetes</taxon>
        <taxon>Tymovirales</taxon>
        <taxon>Tymoviridae</taxon>
        <taxon>Tymovirus</taxon>
        <taxon>Tymovirus clitoriae</taxon>
    </lineage>
</organism>
<evidence type="ECO:0000256" key="3">
    <source>
        <dbReference type="ARBA" id="ARBA00022561"/>
    </source>
</evidence>
<comment type="subcellular location">
    <subcellularLocation>
        <location evidence="1">Virion</location>
    </subcellularLocation>
</comment>
<evidence type="ECO:0000256" key="7">
    <source>
        <dbReference type="ARBA" id="ARBA00032595"/>
    </source>
</evidence>
<protein>
    <recommendedName>
        <fullName evidence="2">Capsid protein</fullName>
    </recommendedName>
    <alternativeName>
        <fullName evidence="6">Coat protein</fullName>
    </alternativeName>
    <alternativeName>
        <fullName evidence="7">Virion protein</fullName>
    </alternativeName>
</protein>
<sequence>MSTDVIVSAQPLINTKASEIPLQPGSPPPSITYPFQITIASLGVAATSDAVSISAQSSLASFTSLYRHAILQDLHATIHPSASAPAFPTSVALAWVPYNSTATASEILNVYGGQEFCIGGAINSSKPIIIPCPLTNINPVIKDSVTYLDTPKLLVYSTAPAYSTSPTCTLTITGKVKLHSPLLSSSS</sequence>
<evidence type="ECO:0000256" key="2">
    <source>
        <dbReference type="ARBA" id="ARBA00018091"/>
    </source>
</evidence>